<feature type="non-terminal residue" evidence="2">
    <location>
        <position position="285"/>
    </location>
</feature>
<dbReference type="InterPro" id="IPR042847">
    <property type="entry name" value="EFC12"/>
</dbReference>
<feature type="compositionally biased region" description="Polar residues" evidence="1">
    <location>
        <begin position="254"/>
        <end position="269"/>
    </location>
</feature>
<dbReference type="PANTHER" id="PTHR47225:SF1">
    <property type="entry name" value="EF-HAND CALCIUM-BINDING DOMAIN-CONTAINING PROTEIN 12"/>
    <property type="match status" value="1"/>
</dbReference>
<reference evidence="2" key="1">
    <citation type="submission" date="2014-12" db="EMBL/GenBank/DDBJ databases">
        <title>Insight into the proteome of Arion vulgaris.</title>
        <authorList>
            <person name="Aradska J."/>
            <person name="Bulat T."/>
            <person name="Smidak R."/>
            <person name="Sarate P."/>
            <person name="Gangsoo J."/>
            <person name="Sialana F."/>
            <person name="Bilban M."/>
            <person name="Lubec G."/>
        </authorList>
    </citation>
    <scope>NUCLEOTIDE SEQUENCE</scope>
    <source>
        <tissue evidence="2">Skin</tissue>
    </source>
</reference>
<dbReference type="PANTHER" id="PTHR47225">
    <property type="entry name" value="EF-HAND CALCIUM-BINDING DOMAIN-CONTAINING PROTEIN 12"/>
    <property type="match status" value="1"/>
</dbReference>
<organism evidence="2">
    <name type="scientific">Arion vulgaris</name>
    <dbReference type="NCBI Taxonomy" id="1028688"/>
    <lineage>
        <taxon>Eukaryota</taxon>
        <taxon>Metazoa</taxon>
        <taxon>Spiralia</taxon>
        <taxon>Lophotrochozoa</taxon>
        <taxon>Mollusca</taxon>
        <taxon>Gastropoda</taxon>
        <taxon>Heterobranchia</taxon>
        <taxon>Euthyneura</taxon>
        <taxon>Panpulmonata</taxon>
        <taxon>Eupulmonata</taxon>
        <taxon>Stylommatophora</taxon>
        <taxon>Helicina</taxon>
        <taxon>Arionoidea</taxon>
        <taxon>Arionidae</taxon>
        <taxon>Arion</taxon>
    </lineage>
</organism>
<dbReference type="AlphaFoldDB" id="A0A0B6XV40"/>
<sequence>ITLPHLIPHQILNTSEIMPFDSHDDSYLYDDIVLQSEQTVPSIAMDQNSEAEEDLIIPQVTSTNESRPWSHKAGTRSHTSTPSSLEPPESNLRKEAQMPASVEELLDVRKHDRVVLSRNRIRRRLTQEKRLAFDELPGVIKVGYNPIDDHCSESTLGGDNANVVNQFRRWKLKEYYDVKRMFEQSGLMFTQKILDQVLLYPGDKPTSELRKSIAMPVGPLTDKQSPFTKFEESKHSTKWHKDNGELTHLKRKSGITSGTGQARTTSTGGASNGIGLLKKTAQQSG</sequence>
<feature type="compositionally biased region" description="Low complexity" evidence="1">
    <location>
        <begin position="77"/>
        <end position="90"/>
    </location>
</feature>
<evidence type="ECO:0000313" key="2">
    <source>
        <dbReference type="EMBL" id="CEK47882.1"/>
    </source>
</evidence>
<feature type="region of interest" description="Disordered" evidence="1">
    <location>
        <begin position="240"/>
        <end position="285"/>
    </location>
</feature>
<proteinExistence type="predicted"/>
<gene>
    <name evidence="2" type="primary">ORF2533</name>
</gene>
<feature type="region of interest" description="Disordered" evidence="1">
    <location>
        <begin position="59"/>
        <end position="98"/>
    </location>
</feature>
<evidence type="ECO:0000256" key="1">
    <source>
        <dbReference type="SAM" id="MobiDB-lite"/>
    </source>
</evidence>
<protein>
    <submittedName>
        <fullName evidence="2">Uncharacterized protein</fullName>
    </submittedName>
</protein>
<dbReference type="EMBL" id="HACG01001017">
    <property type="protein sequence ID" value="CEK47882.1"/>
    <property type="molecule type" value="Transcribed_RNA"/>
</dbReference>
<name>A0A0B6XV40_9EUPU</name>
<accession>A0A0B6XV40</accession>
<feature type="non-terminal residue" evidence="2">
    <location>
        <position position="1"/>
    </location>
</feature>